<feature type="compositionally biased region" description="Low complexity" evidence="3">
    <location>
        <begin position="53"/>
        <end position="65"/>
    </location>
</feature>
<sequence length="376" mass="44129">MGSSESRPRSQSHQIGFGENINSIDKVNTRKIRLDQSFDFDRNYKQNSIPRKSQNSQNYYNQNNDDSIHYQTPPAQNDDGFEHLQSLNKAQCIICKETYPIYESSENDQSRTRVFIIGGYIDENGGKDIKAVNWNLEYIKEPCFIQPKSGMLSNRFNHCMIFDEKRGRIYVFGGLSDTQSIKMMFYQDDSDEDDDFKRPNSFLQSGEYYDLKNDNWVNIKNMHSHREQATCTIFKEDYVYLFGGIDRFSRDPYSLFNTIDKYNISNDDWYQLKIRNVSLQLTIIRACSLQISSKEIIIFGGKQGNENRRDSIYEYNVETNELILSQNKLPSEIEFHHPTHLINGVHYMFGWNNRGLLLLSYSMIKQSFNLVNQMNI</sequence>
<keyword evidence="5" id="KW-1185">Reference proteome</keyword>
<dbReference type="PANTHER" id="PTHR45632:SF3">
    <property type="entry name" value="KELCH-LIKE PROTEIN 32"/>
    <property type="match status" value="1"/>
</dbReference>
<dbReference type="OrthoDB" id="5956771at2759"/>
<accession>A0A078AF91</accession>
<evidence type="ECO:0000313" key="4">
    <source>
        <dbReference type="EMBL" id="CDW80511.1"/>
    </source>
</evidence>
<organism evidence="4 5">
    <name type="scientific">Stylonychia lemnae</name>
    <name type="common">Ciliate</name>
    <dbReference type="NCBI Taxonomy" id="5949"/>
    <lineage>
        <taxon>Eukaryota</taxon>
        <taxon>Sar</taxon>
        <taxon>Alveolata</taxon>
        <taxon>Ciliophora</taxon>
        <taxon>Intramacronucleata</taxon>
        <taxon>Spirotrichea</taxon>
        <taxon>Stichotrichia</taxon>
        <taxon>Sporadotrichida</taxon>
        <taxon>Oxytrichidae</taxon>
        <taxon>Stylonychinae</taxon>
        <taxon>Stylonychia</taxon>
    </lineage>
</organism>
<dbReference type="Gene3D" id="2.120.10.80">
    <property type="entry name" value="Kelch-type beta propeller"/>
    <property type="match status" value="1"/>
</dbReference>
<dbReference type="Proteomes" id="UP000039865">
    <property type="component" value="Unassembled WGS sequence"/>
</dbReference>
<dbReference type="SUPFAM" id="SSF117281">
    <property type="entry name" value="Kelch motif"/>
    <property type="match status" value="1"/>
</dbReference>
<dbReference type="PANTHER" id="PTHR45632">
    <property type="entry name" value="LD33804P"/>
    <property type="match status" value="1"/>
</dbReference>
<name>A0A078AF91_STYLE</name>
<keyword evidence="1" id="KW-0880">Kelch repeat</keyword>
<dbReference type="AlphaFoldDB" id="A0A078AF91"/>
<reference evidence="4 5" key="1">
    <citation type="submission" date="2014-06" db="EMBL/GenBank/DDBJ databases">
        <authorList>
            <person name="Swart Estienne"/>
        </authorList>
    </citation>
    <scope>NUCLEOTIDE SEQUENCE [LARGE SCALE GENOMIC DNA]</scope>
    <source>
        <strain evidence="4 5">130c</strain>
    </source>
</reference>
<evidence type="ECO:0000256" key="1">
    <source>
        <dbReference type="ARBA" id="ARBA00022441"/>
    </source>
</evidence>
<dbReference type="EMBL" id="CCKQ01009043">
    <property type="protein sequence ID" value="CDW80511.1"/>
    <property type="molecule type" value="Genomic_DNA"/>
</dbReference>
<evidence type="ECO:0000313" key="5">
    <source>
        <dbReference type="Proteomes" id="UP000039865"/>
    </source>
</evidence>
<dbReference type="InterPro" id="IPR015915">
    <property type="entry name" value="Kelch-typ_b-propeller"/>
</dbReference>
<dbReference type="Pfam" id="PF24681">
    <property type="entry name" value="Kelch_KLHDC2_KLHL20_DRC7"/>
    <property type="match status" value="1"/>
</dbReference>
<gene>
    <name evidence="4" type="primary">Contig2759.g2959</name>
    <name evidence="4" type="ORF">STYLEM_9511</name>
</gene>
<feature type="region of interest" description="Disordered" evidence="3">
    <location>
        <begin position="1"/>
        <end position="22"/>
    </location>
</feature>
<feature type="region of interest" description="Disordered" evidence="3">
    <location>
        <begin position="43"/>
        <end position="79"/>
    </location>
</feature>
<evidence type="ECO:0000256" key="3">
    <source>
        <dbReference type="SAM" id="MobiDB-lite"/>
    </source>
</evidence>
<dbReference type="InParanoid" id="A0A078AF91"/>
<protein>
    <submittedName>
        <fullName evidence="4">Kelch motif family protein</fullName>
    </submittedName>
</protein>
<evidence type="ECO:0000256" key="2">
    <source>
        <dbReference type="ARBA" id="ARBA00022737"/>
    </source>
</evidence>
<proteinExistence type="predicted"/>
<keyword evidence="2" id="KW-0677">Repeat</keyword>